<proteinExistence type="predicted"/>
<name>A0A0B7AIH0_9EUPU</name>
<protein>
    <submittedName>
        <fullName evidence="2">Uncharacterized protein</fullName>
    </submittedName>
</protein>
<gene>
    <name evidence="2" type="primary">ORF117924</name>
</gene>
<keyword evidence="1" id="KW-0472">Membrane</keyword>
<keyword evidence="1" id="KW-1133">Transmembrane helix</keyword>
<evidence type="ECO:0000313" key="2">
    <source>
        <dbReference type="EMBL" id="CEK79876.1"/>
    </source>
</evidence>
<evidence type="ECO:0000256" key="1">
    <source>
        <dbReference type="SAM" id="Phobius"/>
    </source>
</evidence>
<dbReference type="AlphaFoldDB" id="A0A0B7AIH0"/>
<keyword evidence="1" id="KW-0812">Transmembrane</keyword>
<dbReference type="EMBL" id="HACG01033011">
    <property type="protein sequence ID" value="CEK79876.1"/>
    <property type="molecule type" value="Transcribed_RNA"/>
</dbReference>
<organism evidence="2">
    <name type="scientific">Arion vulgaris</name>
    <dbReference type="NCBI Taxonomy" id="1028688"/>
    <lineage>
        <taxon>Eukaryota</taxon>
        <taxon>Metazoa</taxon>
        <taxon>Spiralia</taxon>
        <taxon>Lophotrochozoa</taxon>
        <taxon>Mollusca</taxon>
        <taxon>Gastropoda</taxon>
        <taxon>Heterobranchia</taxon>
        <taxon>Euthyneura</taxon>
        <taxon>Panpulmonata</taxon>
        <taxon>Eupulmonata</taxon>
        <taxon>Stylommatophora</taxon>
        <taxon>Helicina</taxon>
        <taxon>Arionoidea</taxon>
        <taxon>Arionidae</taxon>
        <taxon>Arion</taxon>
    </lineage>
</organism>
<sequence>MAFFTIPTFSNISQIDHHKYVMYNTIQILSATIYQLIYLIYLNINFASRLNTGYFHNIFLNMFIVT</sequence>
<reference evidence="2" key="1">
    <citation type="submission" date="2014-12" db="EMBL/GenBank/DDBJ databases">
        <title>Insight into the proteome of Arion vulgaris.</title>
        <authorList>
            <person name="Aradska J."/>
            <person name="Bulat T."/>
            <person name="Smidak R."/>
            <person name="Sarate P."/>
            <person name="Gangsoo J."/>
            <person name="Sialana F."/>
            <person name="Bilban M."/>
            <person name="Lubec G."/>
        </authorList>
    </citation>
    <scope>NUCLEOTIDE SEQUENCE</scope>
    <source>
        <tissue evidence="2">Skin</tissue>
    </source>
</reference>
<accession>A0A0B7AIH0</accession>
<feature type="transmembrane region" description="Helical" evidence="1">
    <location>
        <begin position="20"/>
        <end position="41"/>
    </location>
</feature>
<feature type="non-terminal residue" evidence="2">
    <location>
        <position position="66"/>
    </location>
</feature>